<reference evidence="10 11" key="1">
    <citation type="submission" date="2019-06" db="EMBL/GenBank/DDBJ databases">
        <authorList>
            <person name="Li M."/>
        </authorList>
    </citation>
    <scope>NUCLEOTIDE SEQUENCE [LARGE SCALE GENOMIC DNA]</scope>
    <source>
        <strain evidence="10 11">BGMRC6574</strain>
    </source>
</reference>
<sequence>MKTFGRFAGRTTYALSLGVILLFLIAPALLVVLLSFSNDPSIAFPPVRWGVRNYSTLLDTPKWGEAIVLSLGLAIVVAIFSAIVAVPSVFAIGRTRLSRFSALPFLGILPLLVPQAAYAVGLYLVMGQLGLLGSFWGLAAAHLAVCFPFVFVIARSGLARLSPDLELVAMTMGASRFQAWSGITLRLLVPVILSGGLFAFLTSFDEAVFSNFLAGPGLITLPKAIFDSVRLGVDPVITAIAASLMVFTAICLGAAALLRRKETSS</sequence>
<evidence type="ECO:0000313" key="10">
    <source>
        <dbReference type="EMBL" id="TPW25769.1"/>
    </source>
</evidence>
<dbReference type="InterPro" id="IPR035906">
    <property type="entry name" value="MetI-like_sf"/>
</dbReference>
<dbReference type="EMBL" id="VHLH01000055">
    <property type="protein sequence ID" value="TPW25769.1"/>
    <property type="molecule type" value="Genomic_DNA"/>
</dbReference>
<evidence type="ECO:0000256" key="7">
    <source>
        <dbReference type="ARBA" id="ARBA00023136"/>
    </source>
</evidence>
<dbReference type="PANTHER" id="PTHR43357:SF4">
    <property type="entry name" value="INNER MEMBRANE ABC TRANSPORTER PERMEASE PROTEIN YDCV"/>
    <property type="match status" value="1"/>
</dbReference>
<dbReference type="InterPro" id="IPR000515">
    <property type="entry name" value="MetI-like"/>
</dbReference>
<keyword evidence="4" id="KW-0997">Cell inner membrane</keyword>
<keyword evidence="6 8" id="KW-1133">Transmembrane helix</keyword>
<keyword evidence="7 8" id="KW-0472">Membrane</keyword>
<dbReference type="GO" id="GO:0055085">
    <property type="term" value="P:transmembrane transport"/>
    <property type="evidence" value="ECO:0007669"/>
    <property type="project" value="InterPro"/>
</dbReference>
<evidence type="ECO:0000256" key="1">
    <source>
        <dbReference type="ARBA" id="ARBA00004429"/>
    </source>
</evidence>
<gene>
    <name evidence="10" type="ORF">FJU11_17945</name>
</gene>
<keyword evidence="2 8" id="KW-0813">Transport</keyword>
<dbReference type="AlphaFoldDB" id="A0A506TZM3"/>
<organism evidence="10 11">
    <name type="scientific">Pararhizobium mangrovi</name>
    <dbReference type="NCBI Taxonomy" id="2590452"/>
    <lineage>
        <taxon>Bacteria</taxon>
        <taxon>Pseudomonadati</taxon>
        <taxon>Pseudomonadota</taxon>
        <taxon>Alphaproteobacteria</taxon>
        <taxon>Hyphomicrobiales</taxon>
        <taxon>Rhizobiaceae</taxon>
        <taxon>Rhizobium/Agrobacterium group</taxon>
        <taxon>Pararhizobium</taxon>
    </lineage>
</organism>
<feature type="transmembrane region" description="Helical" evidence="8">
    <location>
        <begin position="136"/>
        <end position="158"/>
    </location>
</feature>
<keyword evidence="11" id="KW-1185">Reference proteome</keyword>
<evidence type="ECO:0000256" key="4">
    <source>
        <dbReference type="ARBA" id="ARBA00022519"/>
    </source>
</evidence>
<dbReference type="Pfam" id="PF00528">
    <property type="entry name" value="BPD_transp_1"/>
    <property type="match status" value="1"/>
</dbReference>
<evidence type="ECO:0000259" key="9">
    <source>
        <dbReference type="PROSITE" id="PS50928"/>
    </source>
</evidence>
<keyword evidence="3" id="KW-1003">Cell membrane</keyword>
<dbReference type="Gene3D" id="1.10.3720.10">
    <property type="entry name" value="MetI-like"/>
    <property type="match status" value="1"/>
</dbReference>
<feature type="domain" description="ABC transmembrane type-1" evidence="9">
    <location>
        <begin position="67"/>
        <end position="258"/>
    </location>
</feature>
<dbReference type="OrthoDB" id="8156137at2"/>
<comment type="caution">
    <text evidence="10">The sequence shown here is derived from an EMBL/GenBank/DDBJ whole genome shotgun (WGS) entry which is preliminary data.</text>
</comment>
<feature type="transmembrane region" description="Helical" evidence="8">
    <location>
        <begin position="12"/>
        <end position="36"/>
    </location>
</feature>
<proteinExistence type="inferred from homology"/>
<dbReference type="CDD" id="cd06261">
    <property type="entry name" value="TM_PBP2"/>
    <property type="match status" value="1"/>
</dbReference>
<dbReference type="Proteomes" id="UP000320314">
    <property type="component" value="Unassembled WGS sequence"/>
</dbReference>
<accession>A0A506TZM3</accession>
<evidence type="ECO:0000313" key="11">
    <source>
        <dbReference type="Proteomes" id="UP000320314"/>
    </source>
</evidence>
<feature type="transmembrane region" description="Helical" evidence="8">
    <location>
        <begin position="66"/>
        <end position="90"/>
    </location>
</feature>
<dbReference type="PROSITE" id="PS50928">
    <property type="entry name" value="ABC_TM1"/>
    <property type="match status" value="1"/>
</dbReference>
<evidence type="ECO:0000256" key="5">
    <source>
        <dbReference type="ARBA" id="ARBA00022692"/>
    </source>
</evidence>
<comment type="subcellular location">
    <subcellularLocation>
        <location evidence="1">Cell inner membrane</location>
        <topology evidence="1">Multi-pass membrane protein</topology>
    </subcellularLocation>
    <subcellularLocation>
        <location evidence="8">Cell membrane</location>
        <topology evidence="8">Multi-pass membrane protein</topology>
    </subcellularLocation>
</comment>
<name>A0A506TZM3_9HYPH</name>
<keyword evidence="5 8" id="KW-0812">Transmembrane</keyword>
<evidence type="ECO:0000256" key="8">
    <source>
        <dbReference type="RuleBase" id="RU363032"/>
    </source>
</evidence>
<comment type="similarity">
    <text evidence="8">Belongs to the binding-protein-dependent transport system permease family.</text>
</comment>
<evidence type="ECO:0000256" key="6">
    <source>
        <dbReference type="ARBA" id="ARBA00022989"/>
    </source>
</evidence>
<dbReference type="SUPFAM" id="SSF161098">
    <property type="entry name" value="MetI-like"/>
    <property type="match status" value="1"/>
</dbReference>
<feature type="transmembrane region" description="Helical" evidence="8">
    <location>
        <begin position="102"/>
        <end position="124"/>
    </location>
</feature>
<evidence type="ECO:0000256" key="3">
    <source>
        <dbReference type="ARBA" id="ARBA00022475"/>
    </source>
</evidence>
<dbReference type="RefSeq" id="WP_141168447.1">
    <property type="nucleotide sequence ID" value="NZ_VHLH01000055.1"/>
</dbReference>
<feature type="transmembrane region" description="Helical" evidence="8">
    <location>
        <begin position="236"/>
        <end position="258"/>
    </location>
</feature>
<evidence type="ECO:0000256" key="2">
    <source>
        <dbReference type="ARBA" id="ARBA00022448"/>
    </source>
</evidence>
<feature type="transmembrane region" description="Helical" evidence="8">
    <location>
        <begin position="179"/>
        <end position="201"/>
    </location>
</feature>
<dbReference type="PANTHER" id="PTHR43357">
    <property type="entry name" value="INNER MEMBRANE ABC TRANSPORTER PERMEASE PROTEIN YDCV"/>
    <property type="match status" value="1"/>
</dbReference>
<protein>
    <submittedName>
        <fullName evidence="10">ABC transporter permease</fullName>
    </submittedName>
</protein>
<dbReference type="GO" id="GO:0005886">
    <property type="term" value="C:plasma membrane"/>
    <property type="evidence" value="ECO:0007669"/>
    <property type="project" value="UniProtKB-SubCell"/>
</dbReference>